<gene>
    <name evidence="2" type="ORF">ACFL27_06575</name>
</gene>
<sequence>MKRVFPEPIRKLPEAAVPLAGVTAYLSQSDTHQILFMEFEKDVELPEHSHAAQIGIVLEGKIELVIDGKEKGYAKGERYYIPEGVKHSAKIFAGYADITFFDEPNRYSLK</sequence>
<comment type="caution">
    <text evidence="2">The sequence shown here is derived from an EMBL/GenBank/DDBJ whole genome shotgun (WGS) entry which is preliminary data.</text>
</comment>
<dbReference type="InterPro" id="IPR013096">
    <property type="entry name" value="Cupin_2"/>
</dbReference>
<proteinExistence type="predicted"/>
<dbReference type="Pfam" id="PF07883">
    <property type="entry name" value="Cupin_2"/>
    <property type="match status" value="1"/>
</dbReference>
<evidence type="ECO:0000313" key="2">
    <source>
        <dbReference type="EMBL" id="MFC1849857.1"/>
    </source>
</evidence>
<dbReference type="InterPro" id="IPR014710">
    <property type="entry name" value="RmlC-like_jellyroll"/>
</dbReference>
<dbReference type="InterPro" id="IPR011051">
    <property type="entry name" value="RmlC_Cupin_sf"/>
</dbReference>
<evidence type="ECO:0000259" key="1">
    <source>
        <dbReference type="Pfam" id="PF07883"/>
    </source>
</evidence>
<keyword evidence="3" id="KW-1185">Reference proteome</keyword>
<dbReference type="SUPFAM" id="SSF51182">
    <property type="entry name" value="RmlC-like cupins"/>
    <property type="match status" value="1"/>
</dbReference>
<accession>A0ABV6YUL2</accession>
<dbReference type="Gene3D" id="2.60.120.10">
    <property type="entry name" value="Jelly Rolls"/>
    <property type="match status" value="1"/>
</dbReference>
<reference evidence="2 3" key="1">
    <citation type="submission" date="2024-09" db="EMBL/GenBank/DDBJ databases">
        <title>Laminarin stimulates single cell rates of sulfate reduction while oxygen inhibits transcriptomic activity in coastal marine sediment.</title>
        <authorList>
            <person name="Lindsay M."/>
            <person name="Orcutt B."/>
            <person name="Emerson D."/>
            <person name="Stepanauskas R."/>
            <person name="D'Angelo T."/>
        </authorList>
    </citation>
    <scope>NUCLEOTIDE SEQUENCE [LARGE SCALE GENOMIC DNA]</scope>
    <source>
        <strain evidence="2">SAG AM-311-K15</strain>
    </source>
</reference>
<feature type="domain" description="Cupin type-2" evidence="1">
    <location>
        <begin position="37"/>
        <end position="89"/>
    </location>
</feature>
<dbReference type="EMBL" id="JBHPBY010000063">
    <property type="protein sequence ID" value="MFC1849857.1"/>
    <property type="molecule type" value="Genomic_DNA"/>
</dbReference>
<protein>
    <submittedName>
        <fullName evidence="2">Cupin domain-containing protein</fullName>
    </submittedName>
</protein>
<evidence type="ECO:0000313" key="3">
    <source>
        <dbReference type="Proteomes" id="UP001594351"/>
    </source>
</evidence>
<dbReference type="Proteomes" id="UP001594351">
    <property type="component" value="Unassembled WGS sequence"/>
</dbReference>
<name>A0ABV6YUL2_UNCC1</name>
<organism evidence="2 3">
    <name type="scientific">candidate division CSSED10-310 bacterium</name>
    <dbReference type="NCBI Taxonomy" id="2855610"/>
    <lineage>
        <taxon>Bacteria</taxon>
        <taxon>Bacteria division CSSED10-310</taxon>
    </lineage>
</organism>